<feature type="region of interest" description="Disordered" evidence="1">
    <location>
        <begin position="200"/>
        <end position="223"/>
    </location>
</feature>
<name>A0ABW6VEY6_MICFU</name>
<evidence type="ECO:0000256" key="2">
    <source>
        <dbReference type="SAM" id="SignalP"/>
    </source>
</evidence>
<organism evidence="3 4">
    <name type="scientific">Microtetraspora fusca</name>
    <dbReference type="NCBI Taxonomy" id="1997"/>
    <lineage>
        <taxon>Bacteria</taxon>
        <taxon>Bacillati</taxon>
        <taxon>Actinomycetota</taxon>
        <taxon>Actinomycetes</taxon>
        <taxon>Streptosporangiales</taxon>
        <taxon>Streptosporangiaceae</taxon>
        <taxon>Microtetraspora</taxon>
    </lineage>
</organism>
<dbReference type="EMBL" id="JBIAXI010000027">
    <property type="protein sequence ID" value="MFF4777933.1"/>
    <property type="molecule type" value="Genomic_DNA"/>
</dbReference>
<evidence type="ECO:0000313" key="3">
    <source>
        <dbReference type="EMBL" id="MFF4777933.1"/>
    </source>
</evidence>
<feature type="signal peptide" evidence="2">
    <location>
        <begin position="1"/>
        <end position="21"/>
    </location>
</feature>
<evidence type="ECO:0000313" key="4">
    <source>
        <dbReference type="Proteomes" id="UP001602119"/>
    </source>
</evidence>
<accession>A0ABW6VEY6</accession>
<feature type="chain" id="PRO_5045065547" evidence="2">
    <location>
        <begin position="22"/>
        <end position="414"/>
    </location>
</feature>
<dbReference type="PROSITE" id="PS51257">
    <property type="entry name" value="PROKAR_LIPOPROTEIN"/>
    <property type="match status" value="1"/>
</dbReference>
<keyword evidence="2" id="KW-0732">Signal</keyword>
<dbReference type="SUPFAM" id="SSF50969">
    <property type="entry name" value="YVTN repeat-like/Quinoprotein amine dehydrogenase"/>
    <property type="match status" value="1"/>
</dbReference>
<dbReference type="InterPro" id="IPR011044">
    <property type="entry name" value="Quino_amine_DH_bsu"/>
</dbReference>
<reference evidence="3 4" key="1">
    <citation type="submission" date="2024-10" db="EMBL/GenBank/DDBJ databases">
        <title>The Natural Products Discovery Center: Release of the First 8490 Sequenced Strains for Exploring Actinobacteria Biosynthetic Diversity.</title>
        <authorList>
            <person name="Kalkreuter E."/>
            <person name="Kautsar S.A."/>
            <person name="Yang D."/>
            <person name="Bader C.D."/>
            <person name="Teijaro C.N."/>
            <person name="Fluegel L."/>
            <person name="Davis C.M."/>
            <person name="Simpson J.R."/>
            <person name="Lauterbach L."/>
            <person name="Steele A.D."/>
            <person name="Gui C."/>
            <person name="Meng S."/>
            <person name="Li G."/>
            <person name="Viehrig K."/>
            <person name="Ye F."/>
            <person name="Su P."/>
            <person name="Kiefer A.F."/>
            <person name="Nichols A."/>
            <person name="Cepeda A.J."/>
            <person name="Yan W."/>
            <person name="Fan B."/>
            <person name="Jiang Y."/>
            <person name="Adhikari A."/>
            <person name="Zheng C.-J."/>
            <person name="Schuster L."/>
            <person name="Cowan T.M."/>
            <person name="Smanski M.J."/>
            <person name="Chevrette M.G."/>
            <person name="De Carvalho L.P.S."/>
            <person name="Shen B."/>
        </authorList>
    </citation>
    <scope>NUCLEOTIDE SEQUENCE [LARGE SCALE GENOMIC DNA]</scope>
    <source>
        <strain evidence="3 4">NPDC001281</strain>
    </source>
</reference>
<feature type="compositionally biased region" description="Basic and acidic residues" evidence="1">
    <location>
        <begin position="213"/>
        <end position="223"/>
    </location>
</feature>
<gene>
    <name evidence="3" type="ORF">ACFY05_34420</name>
</gene>
<sequence length="414" mass="42541">MTRNPAARAALAVLSAATLLAGCARTGTDETDHEVATQKPAALPHGYVEGAEELAEPHPRLVIADGGTGTAHLLDLVSGDLTAVGGGVIGGVGGDGRFAYLSTRNGTATRVIDGGTWTVDHGDHSHYYRAEARDVGALTGADPQRVLGDVGVTVVSFSDGTAKILDRAALEKGDLVETALIDTGGHGAVVPYGEHLLVAGDGPAGKDTGGVDVRTRDGRPADRIRTPCPEPHGAAVTRRGAVIGCADGALLVTVKGGEFTGEKIRYPGKPPKGDRALEFHHRPGSTTLAARAGDAGIWVLDVAARKWRLLKTGPAVAVTATGDDAPVLSLTADGVLHAYDTASGDETATTELLAAPLPRSGAAPVPAIQADRSRAYVSDPAGKAVHEIDYNDDLRRARTFELGFPPAAMVETGR</sequence>
<keyword evidence="4" id="KW-1185">Reference proteome</keyword>
<evidence type="ECO:0000256" key="1">
    <source>
        <dbReference type="SAM" id="MobiDB-lite"/>
    </source>
</evidence>
<protein>
    <submittedName>
        <fullName evidence="3">ABC transporter</fullName>
    </submittedName>
</protein>
<dbReference type="Proteomes" id="UP001602119">
    <property type="component" value="Unassembled WGS sequence"/>
</dbReference>
<comment type="caution">
    <text evidence="3">The sequence shown here is derived from an EMBL/GenBank/DDBJ whole genome shotgun (WGS) entry which is preliminary data.</text>
</comment>
<proteinExistence type="predicted"/>
<dbReference type="RefSeq" id="WP_387346436.1">
    <property type="nucleotide sequence ID" value="NZ_JBIAXI010000027.1"/>
</dbReference>